<dbReference type="GO" id="GO:0032991">
    <property type="term" value="C:protein-containing complex"/>
    <property type="evidence" value="ECO:0007669"/>
    <property type="project" value="TreeGrafter"/>
</dbReference>
<gene>
    <name evidence="4" type="ORF">PSYICH_LOCUS14940</name>
</gene>
<evidence type="ECO:0000313" key="4">
    <source>
        <dbReference type="EMBL" id="CAH1115150.1"/>
    </source>
</evidence>
<name>A0A9P0DE04_9CUCU</name>
<protein>
    <recommendedName>
        <fullName evidence="3">FAM86 N-terminal domain-containing protein</fullName>
    </recommendedName>
</protein>
<dbReference type="Gene3D" id="3.40.50.150">
    <property type="entry name" value="Vaccinia Virus protein VP39"/>
    <property type="match status" value="1"/>
</dbReference>
<dbReference type="SUPFAM" id="SSF53335">
    <property type="entry name" value="S-adenosyl-L-methionine-dependent methyltransferases"/>
    <property type="match status" value="1"/>
</dbReference>
<keyword evidence="2" id="KW-0808">Transferase</keyword>
<dbReference type="OrthoDB" id="194386at2759"/>
<proteinExistence type="inferred from homology"/>
<dbReference type="PANTHER" id="PTHR14614:SF130">
    <property type="entry name" value="PROTEIN-LYSINE N-METHYLTRANSFERASE EEF2KMT"/>
    <property type="match status" value="1"/>
</dbReference>
<organism evidence="4 5">
    <name type="scientific">Psylliodes chrysocephalus</name>
    <dbReference type="NCBI Taxonomy" id="3402493"/>
    <lineage>
        <taxon>Eukaryota</taxon>
        <taxon>Metazoa</taxon>
        <taxon>Ecdysozoa</taxon>
        <taxon>Arthropoda</taxon>
        <taxon>Hexapoda</taxon>
        <taxon>Insecta</taxon>
        <taxon>Pterygota</taxon>
        <taxon>Neoptera</taxon>
        <taxon>Endopterygota</taxon>
        <taxon>Coleoptera</taxon>
        <taxon>Polyphaga</taxon>
        <taxon>Cucujiformia</taxon>
        <taxon>Chrysomeloidea</taxon>
        <taxon>Chrysomelidae</taxon>
        <taxon>Galerucinae</taxon>
        <taxon>Alticini</taxon>
        <taxon>Psylliodes</taxon>
    </lineage>
</organism>
<dbReference type="PANTHER" id="PTHR14614">
    <property type="entry name" value="HEPATOCELLULAR CARCINOMA-ASSOCIATED ANTIGEN"/>
    <property type="match status" value="1"/>
</dbReference>
<evidence type="ECO:0000313" key="5">
    <source>
        <dbReference type="Proteomes" id="UP001153636"/>
    </source>
</evidence>
<dbReference type="InterPro" id="IPR029426">
    <property type="entry name" value="FAM86_N"/>
</dbReference>
<sequence>MDNKLFSIKAEKISKQFLCTTPLLNFDWQNIFDIFLTEDQQLYILNKTVNSELVLKYPIQLNYQKSFLKHIINNLENKLSTESVQESVIHDDVYSAYGRLVAAGDSYEANYKHYLFGNNGQKIILKESNSLISDGTTGLRTWQASLALSEWIIQNKEHFNEKSVLELGSGIGLTGLVLQKSCLLKFIYLTDCHSTVLENLCENIKINISETDNVDNRNLLVNTNIGNRCLHTNNDPSTLSILNLPWEDFNSEICKDLGAIDKVIAADIVYDTDLFESLMNAIKCLKDYCGVEEFIFSCTERNSETLDEFLTLMRQLFRVIEQVTTPNQSIFIWPNDTPIKIFRFKD</sequence>
<comment type="similarity">
    <text evidence="1">Belongs to the class I-like SAM-binding methyltransferase superfamily. EEF2KMT family.</text>
</comment>
<accession>A0A9P0DE04</accession>
<dbReference type="Proteomes" id="UP001153636">
    <property type="component" value="Chromosome 9"/>
</dbReference>
<dbReference type="Pfam" id="PF10294">
    <property type="entry name" value="Methyltransf_16"/>
    <property type="match status" value="2"/>
</dbReference>
<evidence type="ECO:0000256" key="1">
    <source>
        <dbReference type="ARBA" id="ARBA00005511"/>
    </source>
</evidence>
<evidence type="ECO:0000259" key="3">
    <source>
        <dbReference type="Pfam" id="PF14904"/>
    </source>
</evidence>
<evidence type="ECO:0000256" key="2">
    <source>
        <dbReference type="ARBA" id="ARBA00022679"/>
    </source>
</evidence>
<dbReference type="AlphaFoldDB" id="A0A9P0DE04"/>
<dbReference type="Pfam" id="PF14904">
    <property type="entry name" value="FAM86"/>
    <property type="match status" value="1"/>
</dbReference>
<reference evidence="4" key="1">
    <citation type="submission" date="2022-01" db="EMBL/GenBank/DDBJ databases">
        <authorList>
            <person name="King R."/>
        </authorList>
    </citation>
    <scope>NUCLEOTIDE SEQUENCE</scope>
</reference>
<dbReference type="InterPro" id="IPR029063">
    <property type="entry name" value="SAM-dependent_MTases_sf"/>
</dbReference>
<dbReference type="EMBL" id="OV651821">
    <property type="protein sequence ID" value="CAH1115150.1"/>
    <property type="molecule type" value="Genomic_DNA"/>
</dbReference>
<dbReference type="InterPro" id="IPR019410">
    <property type="entry name" value="Methyltransf_16"/>
</dbReference>
<dbReference type="GO" id="GO:0016740">
    <property type="term" value="F:transferase activity"/>
    <property type="evidence" value="ECO:0007669"/>
    <property type="project" value="UniProtKB-KW"/>
</dbReference>
<keyword evidence="5" id="KW-1185">Reference proteome</keyword>
<feature type="domain" description="FAM86 N-terminal" evidence="3">
    <location>
        <begin position="12"/>
        <end position="78"/>
    </location>
</feature>